<dbReference type="Proteomes" id="UP001596071">
    <property type="component" value="Unassembled WGS sequence"/>
</dbReference>
<evidence type="ECO:0000313" key="3">
    <source>
        <dbReference type="Proteomes" id="UP001596071"/>
    </source>
</evidence>
<dbReference type="PROSITE" id="PS51186">
    <property type="entry name" value="GNAT"/>
    <property type="match status" value="1"/>
</dbReference>
<name>A0ABW0TV60_9BACL</name>
<keyword evidence="3" id="KW-1185">Reference proteome</keyword>
<comment type="caution">
    <text evidence="2">The sequence shown here is derived from an EMBL/GenBank/DDBJ whole genome shotgun (WGS) entry which is preliminary data.</text>
</comment>
<dbReference type="Gene3D" id="3.40.630.30">
    <property type="match status" value="1"/>
</dbReference>
<keyword evidence="2" id="KW-0012">Acyltransferase</keyword>
<dbReference type="InterPro" id="IPR039840">
    <property type="entry name" value="NAA80"/>
</dbReference>
<protein>
    <submittedName>
        <fullName evidence="2">GNAT family N-acetyltransferase</fullName>
        <ecNumber evidence="2">2.3.-.-</ecNumber>
    </submittedName>
</protein>
<sequence length="150" mass="17121">MDVFSIHEREEIFAEAVQTFWGQWGNESNYRFYEDCMKHSSVTAEGVPSFYIAVEGSEIIGTYAILRNDLVSRQDLSPWLACLYVDPKFRGQAIGSQLLDHAIAEAGRKGFEKLYLTTDHVGYYEKYGWSKIAECFDLFGNPSSVYEKSS</sequence>
<organism evidence="2 3">
    <name type="scientific">Sporosarcina koreensis</name>
    <dbReference type="NCBI Taxonomy" id="334735"/>
    <lineage>
        <taxon>Bacteria</taxon>
        <taxon>Bacillati</taxon>
        <taxon>Bacillota</taxon>
        <taxon>Bacilli</taxon>
        <taxon>Bacillales</taxon>
        <taxon>Caryophanaceae</taxon>
        <taxon>Sporosarcina</taxon>
    </lineage>
</organism>
<dbReference type="SUPFAM" id="SSF55729">
    <property type="entry name" value="Acyl-CoA N-acyltransferases (Nat)"/>
    <property type="match status" value="1"/>
</dbReference>
<dbReference type="GO" id="GO:0016746">
    <property type="term" value="F:acyltransferase activity"/>
    <property type="evidence" value="ECO:0007669"/>
    <property type="project" value="UniProtKB-KW"/>
</dbReference>
<dbReference type="RefSeq" id="WP_381442097.1">
    <property type="nucleotide sequence ID" value="NZ_JBHSNP010000008.1"/>
</dbReference>
<dbReference type="PANTHER" id="PTHR13538">
    <property type="entry name" value="N-ACETYLTRANSFERASE 6"/>
    <property type="match status" value="1"/>
</dbReference>
<keyword evidence="2" id="KW-0808">Transferase</keyword>
<accession>A0ABW0TV60</accession>
<dbReference type="InterPro" id="IPR016181">
    <property type="entry name" value="Acyl_CoA_acyltransferase"/>
</dbReference>
<evidence type="ECO:0000313" key="2">
    <source>
        <dbReference type="EMBL" id="MFC5602236.1"/>
    </source>
</evidence>
<dbReference type="CDD" id="cd04301">
    <property type="entry name" value="NAT_SF"/>
    <property type="match status" value="1"/>
</dbReference>
<proteinExistence type="predicted"/>
<evidence type="ECO:0000259" key="1">
    <source>
        <dbReference type="PROSITE" id="PS51186"/>
    </source>
</evidence>
<gene>
    <name evidence="2" type="ORF">ACFPTP_03115</name>
</gene>
<dbReference type="Pfam" id="PF13508">
    <property type="entry name" value="Acetyltransf_7"/>
    <property type="match status" value="1"/>
</dbReference>
<dbReference type="EC" id="2.3.-.-" evidence="2"/>
<reference evidence="3" key="1">
    <citation type="journal article" date="2019" name="Int. J. Syst. Evol. Microbiol.">
        <title>The Global Catalogue of Microorganisms (GCM) 10K type strain sequencing project: providing services to taxonomists for standard genome sequencing and annotation.</title>
        <authorList>
            <consortium name="The Broad Institute Genomics Platform"/>
            <consortium name="The Broad Institute Genome Sequencing Center for Infectious Disease"/>
            <person name="Wu L."/>
            <person name="Ma J."/>
        </authorList>
    </citation>
    <scope>NUCLEOTIDE SEQUENCE [LARGE SCALE GENOMIC DNA]</scope>
    <source>
        <strain evidence="3">KACC 11299</strain>
    </source>
</reference>
<feature type="domain" description="N-acetyltransferase" evidence="1">
    <location>
        <begin position="1"/>
        <end position="150"/>
    </location>
</feature>
<dbReference type="EMBL" id="JBHSNP010000008">
    <property type="protein sequence ID" value="MFC5602236.1"/>
    <property type="molecule type" value="Genomic_DNA"/>
</dbReference>
<dbReference type="InterPro" id="IPR000182">
    <property type="entry name" value="GNAT_dom"/>
</dbReference>
<dbReference type="PANTHER" id="PTHR13538:SF4">
    <property type="entry name" value="N-ALPHA-ACETYLTRANSFERASE 80"/>
    <property type="match status" value="1"/>
</dbReference>